<evidence type="ECO:0008006" key="4">
    <source>
        <dbReference type="Google" id="ProtNLM"/>
    </source>
</evidence>
<dbReference type="EMBL" id="JAVRQU010000004">
    <property type="protein sequence ID" value="KAK5703934.1"/>
    <property type="molecule type" value="Genomic_DNA"/>
</dbReference>
<organism evidence="2 3">
    <name type="scientific">Elasticomyces elasticus</name>
    <dbReference type="NCBI Taxonomy" id="574655"/>
    <lineage>
        <taxon>Eukaryota</taxon>
        <taxon>Fungi</taxon>
        <taxon>Dikarya</taxon>
        <taxon>Ascomycota</taxon>
        <taxon>Pezizomycotina</taxon>
        <taxon>Dothideomycetes</taxon>
        <taxon>Dothideomycetidae</taxon>
        <taxon>Mycosphaerellales</taxon>
        <taxon>Teratosphaeriaceae</taxon>
        <taxon>Elasticomyces</taxon>
    </lineage>
</organism>
<evidence type="ECO:0000313" key="2">
    <source>
        <dbReference type="EMBL" id="KAK5703934.1"/>
    </source>
</evidence>
<dbReference type="Proteomes" id="UP001310594">
    <property type="component" value="Unassembled WGS sequence"/>
</dbReference>
<dbReference type="AlphaFoldDB" id="A0AAN8A469"/>
<evidence type="ECO:0000256" key="1">
    <source>
        <dbReference type="SAM" id="MobiDB-lite"/>
    </source>
</evidence>
<feature type="region of interest" description="Disordered" evidence="1">
    <location>
        <begin position="1"/>
        <end position="94"/>
    </location>
</feature>
<feature type="compositionally biased region" description="Basic and acidic residues" evidence="1">
    <location>
        <begin position="10"/>
        <end position="22"/>
    </location>
</feature>
<name>A0AAN8A469_9PEZI</name>
<sequence length="485" mass="54471">MAPRLTRKTGTKELEKGRKEVKSIATDGTEKLLGSQQRLSKATGKTKQGGLGGRRAKIVPDVAVSARRSKRPRADNLVDSSEQPDRKRKRSNDSIFLEQARDQLKRFKRKDVKQISRFLNDLEPPSGQRTLRRYRSGDELDTESIDAYELSSSDARALLASAESIRAPVFVVNGANTVGILWSDSERRPIDQVLDWFPHSLEEVHGRAGASDKSASINEIRTRFATNGPVDDRKPWNMPDMPYPFHHSGVPAFLQQPACNLLGDVIRVLLDLGNIYICKDSCKNAKTDDKCCAKHFVTTDEHAEITRGWRQWHGTVMMAEAGGLTTPHVDSWAFGTWISCLEGEIGFGWLPHASSEDRQAVFDETIKSDGRWRYKVLRANDTLYMGPQTPHLVFRLPEGRQMLALAGHIVRRVDAELWVRSLALDLTKSDANAVGDCVRDLAAGLQYIHDNVMSRPKAYTMYGGKQQVARVKQALLQLEEKTKQR</sequence>
<dbReference type="InterPro" id="IPR011051">
    <property type="entry name" value="RmlC_Cupin_sf"/>
</dbReference>
<comment type="caution">
    <text evidence="2">The sequence shown here is derived from an EMBL/GenBank/DDBJ whole genome shotgun (WGS) entry which is preliminary data.</text>
</comment>
<feature type="compositionally biased region" description="Polar residues" evidence="1">
    <location>
        <begin position="34"/>
        <end position="46"/>
    </location>
</feature>
<evidence type="ECO:0000313" key="3">
    <source>
        <dbReference type="Proteomes" id="UP001310594"/>
    </source>
</evidence>
<protein>
    <recommendedName>
        <fullName evidence="4">JmjC domain-containing protein</fullName>
    </recommendedName>
</protein>
<proteinExistence type="predicted"/>
<gene>
    <name evidence="2" type="ORF">LTR97_002947</name>
</gene>
<accession>A0AAN8A469</accession>
<dbReference type="SUPFAM" id="SSF51182">
    <property type="entry name" value="RmlC-like cupins"/>
    <property type="match status" value="1"/>
</dbReference>
<reference evidence="2" key="1">
    <citation type="submission" date="2023-08" db="EMBL/GenBank/DDBJ databases">
        <title>Black Yeasts Isolated from many extreme environments.</title>
        <authorList>
            <person name="Coleine C."/>
            <person name="Stajich J.E."/>
            <person name="Selbmann L."/>
        </authorList>
    </citation>
    <scope>NUCLEOTIDE SEQUENCE</scope>
    <source>
        <strain evidence="2">CCFEE 5810</strain>
    </source>
</reference>